<dbReference type="OrthoDB" id="3799620at2759"/>
<dbReference type="Proteomes" id="UP000801428">
    <property type="component" value="Unassembled WGS sequence"/>
</dbReference>
<organism evidence="1 2">
    <name type="scientific">Curvularia kusanoi</name>
    <name type="common">Cochliobolus kusanoi</name>
    <dbReference type="NCBI Taxonomy" id="90978"/>
    <lineage>
        <taxon>Eukaryota</taxon>
        <taxon>Fungi</taxon>
        <taxon>Dikarya</taxon>
        <taxon>Ascomycota</taxon>
        <taxon>Pezizomycotina</taxon>
        <taxon>Dothideomycetes</taxon>
        <taxon>Pleosporomycetidae</taxon>
        <taxon>Pleosporales</taxon>
        <taxon>Pleosporineae</taxon>
        <taxon>Pleosporaceae</taxon>
        <taxon>Curvularia</taxon>
    </lineage>
</organism>
<comment type="caution">
    <text evidence="1">The sequence shown here is derived from an EMBL/GenBank/DDBJ whole genome shotgun (WGS) entry which is preliminary data.</text>
</comment>
<accession>A0A9P4TLC5</accession>
<dbReference type="EMBL" id="SWKU01000002">
    <property type="protein sequence ID" value="KAF3010052.1"/>
    <property type="molecule type" value="Genomic_DNA"/>
</dbReference>
<dbReference type="AlphaFoldDB" id="A0A9P4TLC5"/>
<name>A0A9P4TLC5_CURKU</name>
<evidence type="ECO:0000313" key="1">
    <source>
        <dbReference type="EMBL" id="KAF3010052.1"/>
    </source>
</evidence>
<evidence type="ECO:0000313" key="2">
    <source>
        <dbReference type="Proteomes" id="UP000801428"/>
    </source>
</evidence>
<sequence>MADTDTDGAIDADTGGTIAMSAVTRYRLTSKANQPEDIAFRFLDLPIELRDMIYDYVWIGSSITKQRLKYKVYTVLYRAPLWDPDQGRRISRRISGWLLTNKQIMREGLAQLHRESAWRIDQDRWARLSSFLTIYPEANQIKTFPLQLDGYSDPYFIYDWQLRQWLGAN</sequence>
<reference evidence="1" key="1">
    <citation type="submission" date="2019-04" db="EMBL/GenBank/DDBJ databases">
        <title>Sequencing of skin fungus with MAO and IRED activity.</title>
        <authorList>
            <person name="Marsaioli A.J."/>
            <person name="Bonatto J.M.C."/>
            <person name="Reis Junior O."/>
        </authorList>
    </citation>
    <scope>NUCLEOTIDE SEQUENCE</scope>
    <source>
        <strain evidence="1">30M1</strain>
    </source>
</reference>
<proteinExistence type="predicted"/>
<gene>
    <name evidence="1" type="ORF">E8E13_011531</name>
</gene>
<protein>
    <submittedName>
        <fullName evidence="1">Uncharacterized protein</fullName>
    </submittedName>
</protein>
<keyword evidence="2" id="KW-1185">Reference proteome</keyword>